<feature type="domain" description="Glycosyltransferase 2-like" evidence="2">
    <location>
        <begin position="32"/>
        <end position="140"/>
    </location>
</feature>
<dbReference type="RefSeq" id="WP_354549251.1">
    <property type="nucleotide sequence ID" value="NZ_JBEPSM010000001.1"/>
</dbReference>
<dbReference type="InterPro" id="IPR001173">
    <property type="entry name" value="Glyco_trans_2-like"/>
</dbReference>
<organism evidence="3 4">
    <name type="scientific">Kaistia defluvii</name>
    <dbReference type="NCBI Taxonomy" id="410841"/>
    <lineage>
        <taxon>Bacteria</taxon>
        <taxon>Pseudomonadati</taxon>
        <taxon>Pseudomonadota</taxon>
        <taxon>Alphaproteobacteria</taxon>
        <taxon>Hyphomicrobiales</taxon>
        <taxon>Kaistiaceae</taxon>
        <taxon>Kaistia</taxon>
    </lineage>
</organism>
<dbReference type="PANTHER" id="PTHR43630">
    <property type="entry name" value="POLY-BETA-1,6-N-ACETYL-D-GLUCOSAMINE SYNTHASE"/>
    <property type="match status" value="1"/>
</dbReference>
<dbReference type="InterPro" id="IPR029044">
    <property type="entry name" value="Nucleotide-diphossugar_trans"/>
</dbReference>
<evidence type="ECO:0000256" key="1">
    <source>
        <dbReference type="ARBA" id="ARBA00038494"/>
    </source>
</evidence>
<dbReference type="PANTHER" id="PTHR43630:SF2">
    <property type="entry name" value="GLYCOSYLTRANSFERASE"/>
    <property type="match status" value="1"/>
</dbReference>
<name>A0ABV2QVR7_9HYPH</name>
<sequence length="305" mass="35112">MSLESMILRRDAGAESSAAAVARPSTASANVSVLILTLDEELNLPTCLASVSWSDDIVVLDSFSQDRTVEIARDFGARVYQRRFDSEPAQRSFGLNEIAYKNRFVYLPDADEVTTPALRDEILAIAAEPGRPEVAFHVRSRTMFMGHWLRWSGLYPTWFARLVEPGRVRFEREINLRTVANGPEGRLDGHLLHYTFNKGLNAWFEKHNRYSWHEARESLKSLDAERVDWRALLFASGAERRRALKTLSFRLPCRPLLRFLYMYLLRGGFLDGRAGFVYCRLLMTYETMIVTKMIEIQRREKGLPL</sequence>
<evidence type="ECO:0000313" key="4">
    <source>
        <dbReference type="Proteomes" id="UP001549321"/>
    </source>
</evidence>
<accession>A0ABV2QVR7</accession>
<evidence type="ECO:0000259" key="2">
    <source>
        <dbReference type="Pfam" id="PF00535"/>
    </source>
</evidence>
<protein>
    <submittedName>
        <fullName evidence="3">Glycosyltransferase involved in cell wall biosynthesis</fullName>
    </submittedName>
</protein>
<dbReference type="Gene3D" id="3.90.550.10">
    <property type="entry name" value="Spore Coat Polysaccharide Biosynthesis Protein SpsA, Chain A"/>
    <property type="match status" value="1"/>
</dbReference>
<reference evidence="3 4" key="1">
    <citation type="submission" date="2024-06" db="EMBL/GenBank/DDBJ databases">
        <title>Sorghum-associated microbial communities from plants grown in Nebraska, USA.</title>
        <authorList>
            <person name="Schachtman D."/>
        </authorList>
    </citation>
    <scope>NUCLEOTIDE SEQUENCE [LARGE SCALE GENOMIC DNA]</scope>
    <source>
        <strain evidence="3 4">3207</strain>
    </source>
</reference>
<proteinExistence type="inferred from homology"/>
<dbReference type="CDD" id="cd02511">
    <property type="entry name" value="Beta4Glucosyltransferase"/>
    <property type="match status" value="1"/>
</dbReference>
<comment type="caution">
    <text evidence="3">The sequence shown here is derived from an EMBL/GenBank/DDBJ whole genome shotgun (WGS) entry which is preliminary data.</text>
</comment>
<dbReference type="SUPFAM" id="SSF53448">
    <property type="entry name" value="Nucleotide-diphospho-sugar transferases"/>
    <property type="match status" value="1"/>
</dbReference>
<keyword evidence="4" id="KW-1185">Reference proteome</keyword>
<evidence type="ECO:0000313" key="3">
    <source>
        <dbReference type="EMBL" id="MET4633117.1"/>
    </source>
</evidence>
<dbReference type="EMBL" id="JBEPSM010000001">
    <property type="protein sequence ID" value="MET4633117.1"/>
    <property type="molecule type" value="Genomic_DNA"/>
</dbReference>
<comment type="similarity">
    <text evidence="1">Belongs to the glycosyltransferase 2 family. WaaE/KdtX subfamily.</text>
</comment>
<dbReference type="Pfam" id="PF00535">
    <property type="entry name" value="Glycos_transf_2"/>
    <property type="match status" value="1"/>
</dbReference>
<gene>
    <name evidence="3" type="ORF">ABIE08_001030</name>
</gene>
<dbReference type="Proteomes" id="UP001549321">
    <property type="component" value="Unassembled WGS sequence"/>
</dbReference>